<gene>
    <name evidence="1" type="ORF">LOK49_LG05G02216</name>
</gene>
<dbReference type="Proteomes" id="UP001060215">
    <property type="component" value="Chromosome 4"/>
</dbReference>
<keyword evidence="2" id="KW-1185">Reference proteome</keyword>
<name>A0ACC0HLD0_9ERIC</name>
<proteinExistence type="predicted"/>
<organism evidence="1 2">
    <name type="scientific">Camellia lanceoleosa</name>
    <dbReference type="NCBI Taxonomy" id="1840588"/>
    <lineage>
        <taxon>Eukaryota</taxon>
        <taxon>Viridiplantae</taxon>
        <taxon>Streptophyta</taxon>
        <taxon>Embryophyta</taxon>
        <taxon>Tracheophyta</taxon>
        <taxon>Spermatophyta</taxon>
        <taxon>Magnoliopsida</taxon>
        <taxon>eudicotyledons</taxon>
        <taxon>Gunneridae</taxon>
        <taxon>Pentapetalae</taxon>
        <taxon>asterids</taxon>
        <taxon>Ericales</taxon>
        <taxon>Theaceae</taxon>
        <taxon>Camellia</taxon>
    </lineage>
</organism>
<dbReference type="EMBL" id="CM045761">
    <property type="protein sequence ID" value="KAI8014110.1"/>
    <property type="molecule type" value="Genomic_DNA"/>
</dbReference>
<comment type="caution">
    <text evidence="1">The sequence shown here is derived from an EMBL/GenBank/DDBJ whole genome shotgun (WGS) entry which is preliminary data.</text>
</comment>
<evidence type="ECO:0000313" key="2">
    <source>
        <dbReference type="Proteomes" id="UP001060215"/>
    </source>
</evidence>
<evidence type="ECO:0000313" key="1">
    <source>
        <dbReference type="EMBL" id="KAI8014110.1"/>
    </source>
</evidence>
<protein>
    <submittedName>
        <fullName evidence="1">Protein PIR</fullName>
    </submittedName>
</protein>
<reference evidence="1 2" key="1">
    <citation type="journal article" date="2022" name="Plant J.">
        <title>Chromosome-level genome of Camellia lanceoleosa provides a valuable resource for understanding genome evolution and self-incompatibility.</title>
        <authorList>
            <person name="Gong W."/>
            <person name="Xiao S."/>
            <person name="Wang L."/>
            <person name="Liao Z."/>
            <person name="Chang Y."/>
            <person name="Mo W."/>
            <person name="Hu G."/>
            <person name="Li W."/>
            <person name="Zhao G."/>
            <person name="Zhu H."/>
            <person name="Hu X."/>
            <person name="Ji K."/>
            <person name="Xiang X."/>
            <person name="Song Q."/>
            <person name="Yuan D."/>
            <person name="Jin S."/>
            <person name="Zhang L."/>
        </authorList>
    </citation>
    <scope>NUCLEOTIDE SEQUENCE [LARGE SCALE GENOMIC DNA]</scope>
    <source>
        <strain evidence="1">SQ_2022a</strain>
    </source>
</reference>
<accession>A0ACC0HLD0</accession>
<sequence>MGWERNDDVSNGEGAMTILTTDRDRTVTLTMEKDDDGDIRDRGMTTTLVLTDHFPVECSLPWMLVDHMIESQNAGLLESVLMPFDIYNDSAQQALVILKQRFLYDEIEAEVDHCFDIFVSKLCETIFTYYKSWAASELLDPSFLFALYNGERFLKLQATRQSAKTRTARCIAKINWTGHFRWRRNSCLRLVKEHLNWGSKSELKAEILRGIKEIGSVLYWMGLLDIVLEYLEGSVKASPNHEVLGDSVA</sequence>